<proteinExistence type="predicted"/>
<dbReference type="EMBL" id="CM056818">
    <property type="protein sequence ID" value="KAJ8622271.1"/>
    <property type="molecule type" value="Genomic_DNA"/>
</dbReference>
<dbReference type="Proteomes" id="UP001234297">
    <property type="component" value="Chromosome 10"/>
</dbReference>
<reference evidence="1 2" key="1">
    <citation type="journal article" date="2022" name="Hortic Res">
        <title>A haplotype resolved chromosomal level avocado genome allows analysis of novel avocado genes.</title>
        <authorList>
            <person name="Nath O."/>
            <person name="Fletcher S.J."/>
            <person name="Hayward A."/>
            <person name="Shaw L.M."/>
            <person name="Masouleh A.K."/>
            <person name="Furtado A."/>
            <person name="Henry R.J."/>
            <person name="Mitter N."/>
        </authorList>
    </citation>
    <scope>NUCLEOTIDE SEQUENCE [LARGE SCALE GENOMIC DNA]</scope>
    <source>
        <strain evidence="2">cv. Hass</strain>
    </source>
</reference>
<keyword evidence="2" id="KW-1185">Reference proteome</keyword>
<evidence type="ECO:0000313" key="1">
    <source>
        <dbReference type="EMBL" id="KAJ8622271.1"/>
    </source>
</evidence>
<protein>
    <submittedName>
        <fullName evidence="1">Uncharacterized protein</fullName>
    </submittedName>
</protein>
<organism evidence="1 2">
    <name type="scientific">Persea americana</name>
    <name type="common">Avocado</name>
    <dbReference type="NCBI Taxonomy" id="3435"/>
    <lineage>
        <taxon>Eukaryota</taxon>
        <taxon>Viridiplantae</taxon>
        <taxon>Streptophyta</taxon>
        <taxon>Embryophyta</taxon>
        <taxon>Tracheophyta</taxon>
        <taxon>Spermatophyta</taxon>
        <taxon>Magnoliopsida</taxon>
        <taxon>Magnoliidae</taxon>
        <taxon>Laurales</taxon>
        <taxon>Lauraceae</taxon>
        <taxon>Persea</taxon>
    </lineage>
</organism>
<gene>
    <name evidence="1" type="ORF">MRB53_030800</name>
</gene>
<sequence length="131" mass="14918">MEVVEMASTAWDRRKMVEEDNGWMCSGRCCGRWMCSGRTVMGVVRYGYGSEGDEGDAWTGGGAFWICTGMNGERSALLGLWGHRRWWLGHNEMELFIMVKVVYSLWMMETASVERSDVRVALRASRERCTG</sequence>
<name>A0ACC2KM76_PERAE</name>
<evidence type="ECO:0000313" key="2">
    <source>
        <dbReference type="Proteomes" id="UP001234297"/>
    </source>
</evidence>
<comment type="caution">
    <text evidence="1">The sequence shown here is derived from an EMBL/GenBank/DDBJ whole genome shotgun (WGS) entry which is preliminary data.</text>
</comment>
<accession>A0ACC2KM76</accession>